<evidence type="ECO:0000313" key="3">
    <source>
        <dbReference type="Proteomes" id="UP001217325"/>
    </source>
</evidence>
<protein>
    <submittedName>
        <fullName evidence="2">DUF2744 domain-containing protein</fullName>
    </submittedName>
</protein>
<dbReference type="AlphaFoldDB" id="A0AAW6LPH4"/>
<comment type="caution">
    <text evidence="2">The sequence shown here is derived from an EMBL/GenBank/DDBJ whole genome shotgun (WGS) entry which is preliminary data.</text>
</comment>
<dbReference type="RefSeq" id="WP_275232308.1">
    <property type="nucleotide sequence ID" value="NZ_JARDXE010000017.1"/>
</dbReference>
<name>A0AAW6LPH4_RHOSG</name>
<organism evidence="2 3">
    <name type="scientific">Rhodococcus qingshengii</name>
    <dbReference type="NCBI Taxonomy" id="334542"/>
    <lineage>
        <taxon>Bacteria</taxon>
        <taxon>Bacillati</taxon>
        <taxon>Actinomycetota</taxon>
        <taxon>Actinomycetes</taxon>
        <taxon>Mycobacteriales</taxon>
        <taxon>Nocardiaceae</taxon>
        <taxon>Rhodococcus</taxon>
        <taxon>Rhodococcus erythropolis group</taxon>
    </lineage>
</organism>
<proteinExistence type="predicted"/>
<dbReference type="Pfam" id="PF10910">
    <property type="entry name" value="Phage_gene29"/>
    <property type="match status" value="1"/>
</dbReference>
<dbReference type="InterPro" id="IPR021226">
    <property type="entry name" value="Phage_gene29"/>
</dbReference>
<dbReference type="EMBL" id="JARDXE010000017">
    <property type="protein sequence ID" value="MDE8648071.1"/>
    <property type="molecule type" value="Genomic_DNA"/>
</dbReference>
<sequence length="132" mass="14506">MPYPTPQNVDLDDPETHFLPALGLIPGLQSSPTMLPDKWARAISKHLFELGYRLDPSKAIKKLQPPVRGQITTYNPAGTYVDIDTPDPPMLNIPSSKQMTPHEIAAMIQDFDEGGYLPKPEAPENSASVVVD</sequence>
<accession>A0AAW6LPH4</accession>
<evidence type="ECO:0000313" key="2">
    <source>
        <dbReference type="EMBL" id="MDE8648071.1"/>
    </source>
</evidence>
<gene>
    <name evidence="2" type="ORF">PXH69_24130</name>
</gene>
<reference evidence="2" key="1">
    <citation type="submission" date="2023-02" db="EMBL/GenBank/DDBJ databases">
        <title>A novel hydrolase synthesized by Rhodococcus erythropolis HQ is responsible for the detoxification of Zearalenone.</title>
        <authorList>
            <person name="Hu J."/>
            <person name="Xu J."/>
        </authorList>
    </citation>
    <scope>NUCLEOTIDE SEQUENCE</scope>
    <source>
        <strain evidence="2">HQ</strain>
    </source>
</reference>
<feature type="region of interest" description="Disordered" evidence="1">
    <location>
        <begin position="113"/>
        <end position="132"/>
    </location>
</feature>
<evidence type="ECO:0000256" key="1">
    <source>
        <dbReference type="SAM" id="MobiDB-lite"/>
    </source>
</evidence>
<dbReference type="Proteomes" id="UP001217325">
    <property type="component" value="Unassembled WGS sequence"/>
</dbReference>